<feature type="binding site" evidence="9">
    <location>
        <position position="271"/>
    </location>
    <ligand>
        <name>Mg(2+)</name>
        <dbReference type="ChEBI" id="CHEBI:18420"/>
    </ligand>
</feature>
<dbReference type="InterPro" id="IPR005225">
    <property type="entry name" value="Small_GTP-bd"/>
</dbReference>
<dbReference type="NCBIfam" id="TIGR00450">
    <property type="entry name" value="mnmE_trmE_thdF"/>
    <property type="match status" value="1"/>
</dbReference>
<sequence>MYKLIIIYDKIQKIKEGDILNEDIIVAIATSRLEAAISMIRISGPDCIAFVQKFFTGKILKKSTHTINYGYIVDEGKRIDEVLVNIYRGKKTFTGEEMVEINCHGGVYITSQVLNVCIKNGARMAEHGEFSKRAFLNGRIDLSQAEAISDIITAKNSYATDLALKGITGNISNFIEELKEDLIQIITQIEVNIDYPEYDDVEELTASSLLPRSKNLLKKMDKILNDSKNIKLIKDGIKTVIIGRPNVGKSSLLNALLQEEKAIVTNIAGTTRDIVEGSISIDGIILNMIDTAGIRKTDNIIESMGVEKSKELIHQADLVLLVIDGSVKLTDEDKQLIELTKDITRIIVINKADQEIKVELQGVNISAKDNNIDTLVSEIKRMFELGSIIDNNDHILTNARQTMLLQHANHSLKQAIEAMEMYIPTDLIVTDLYECWSNLKEILGEKAKEDLLDELFKRFCIGK</sequence>
<dbReference type="InterPro" id="IPR027417">
    <property type="entry name" value="P-loop_NTPase"/>
</dbReference>
<dbReference type="PROSITE" id="PS51709">
    <property type="entry name" value="G_TRME"/>
    <property type="match status" value="1"/>
</dbReference>
<keyword evidence="7 9" id="KW-0630">Potassium</keyword>
<keyword evidence="4 9" id="KW-0547">Nucleotide-binding</keyword>
<dbReference type="InterPro" id="IPR006073">
    <property type="entry name" value="GTP-bd"/>
</dbReference>
<feature type="binding site" evidence="9">
    <location>
        <position position="139"/>
    </location>
    <ligand>
        <name>(6S)-5-formyl-5,6,7,8-tetrahydrofolate</name>
        <dbReference type="ChEBI" id="CHEBI:57457"/>
    </ligand>
</feature>
<dbReference type="SUPFAM" id="SSF116878">
    <property type="entry name" value="TrmE connector domain"/>
    <property type="match status" value="1"/>
</dbReference>
<dbReference type="InterPro" id="IPR027368">
    <property type="entry name" value="MnmE_dom2"/>
</dbReference>
<dbReference type="InterPro" id="IPR018948">
    <property type="entry name" value="GTP-bd_TrmE_N"/>
</dbReference>
<keyword evidence="13" id="KW-1185">Reference proteome</keyword>
<feature type="binding site" evidence="9">
    <location>
        <position position="267"/>
    </location>
    <ligand>
        <name>K(+)</name>
        <dbReference type="ChEBI" id="CHEBI:29103"/>
    </ligand>
</feature>
<dbReference type="InterPro" id="IPR004520">
    <property type="entry name" value="GTPase_MnmE"/>
</dbReference>
<dbReference type="GO" id="GO:0003924">
    <property type="term" value="F:GTPase activity"/>
    <property type="evidence" value="ECO:0007669"/>
    <property type="project" value="UniProtKB-UniRule"/>
</dbReference>
<evidence type="ECO:0000256" key="5">
    <source>
        <dbReference type="ARBA" id="ARBA00022801"/>
    </source>
</evidence>
<name>A0A1I0HAG7_9FIRM</name>
<dbReference type="PANTHER" id="PTHR42714">
    <property type="entry name" value="TRNA MODIFICATION GTPASE GTPBP3"/>
    <property type="match status" value="1"/>
</dbReference>
<comment type="similarity">
    <text evidence="1 9 10">Belongs to the TRAFAC class TrmE-Era-EngA-EngB-Septin-like GTPase superfamily. TrmE GTPase family.</text>
</comment>
<dbReference type="HAMAP" id="MF_00379">
    <property type="entry name" value="GTPase_MnmE"/>
    <property type="match status" value="1"/>
</dbReference>
<keyword evidence="5 9" id="KW-0378">Hydrolase</keyword>
<feature type="binding site" evidence="9">
    <location>
        <position position="270"/>
    </location>
    <ligand>
        <name>K(+)</name>
        <dbReference type="ChEBI" id="CHEBI:29103"/>
    </ligand>
</feature>
<dbReference type="GO" id="GO:0002098">
    <property type="term" value="P:tRNA wobble uridine modification"/>
    <property type="evidence" value="ECO:0007669"/>
    <property type="project" value="TreeGrafter"/>
</dbReference>
<feature type="binding site" evidence="9">
    <location>
        <position position="246"/>
    </location>
    <ligand>
        <name>K(+)</name>
        <dbReference type="ChEBI" id="CHEBI:29103"/>
    </ligand>
</feature>
<evidence type="ECO:0000256" key="1">
    <source>
        <dbReference type="ARBA" id="ARBA00011043"/>
    </source>
</evidence>
<accession>A0A1I0HAG7</accession>
<feature type="binding site" evidence="9">
    <location>
        <position position="463"/>
    </location>
    <ligand>
        <name>(6S)-5-formyl-5,6,7,8-tetrahydrofolate</name>
        <dbReference type="ChEBI" id="CHEBI:57457"/>
    </ligand>
</feature>
<dbReference type="Pfam" id="PF10396">
    <property type="entry name" value="TrmE_N"/>
    <property type="match status" value="1"/>
</dbReference>
<gene>
    <name evidence="9" type="primary">mnmE</name>
    <name evidence="9" type="synonym">trmE</name>
    <name evidence="12" type="ORF">SAMN04489758_14613</name>
</gene>
<comment type="function">
    <text evidence="9">Exhibits a very high intrinsic GTPase hydrolysis rate. Involved in the addition of a carboxymethylaminomethyl (cmnm) group at the wobble position (U34) of certain tRNAs, forming tRNA-cmnm(5)s(2)U34.</text>
</comment>
<feature type="binding site" evidence="9">
    <location>
        <position position="265"/>
    </location>
    <ligand>
        <name>K(+)</name>
        <dbReference type="ChEBI" id="CHEBI:29103"/>
    </ligand>
</feature>
<evidence type="ECO:0000313" key="12">
    <source>
        <dbReference type="EMBL" id="SET80693.1"/>
    </source>
</evidence>
<evidence type="ECO:0000313" key="13">
    <source>
        <dbReference type="Proteomes" id="UP000198558"/>
    </source>
</evidence>
<dbReference type="NCBIfam" id="TIGR00231">
    <property type="entry name" value="small_GTP"/>
    <property type="match status" value="1"/>
</dbReference>
<evidence type="ECO:0000256" key="2">
    <source>
        <dbReference type="ARBA" id="ARBA00022694"/>
    </source>
</evidence>
<keyword evidence="2 9" id="KW-0819">tRNA processing</keyword>
<evidence type="ECO:0000259" key="11">
    <source>
        <dbReference type="PROSITE" id="PS51709"/>
    </source>
</evidence>
<dbReference type="Gene3D" id="1.20.120.430">
    <property type="entry name" value="tRNA modification GTPase MnmE domain 2"/>
    <property type="match status" value="1"/>
</dbReference>
<feature type="domain" description="TrmE-type G" evidence="11">
    <location>
        <begin position="236"/>
        <end position="384"/>
    </location>
</feature>
<evidence type="ECO:0000256" key="7">
    <source>
        <dbReference type="ARBA" id="ARBA00022958"/>
    </source>
</evidence>
<protein>
    <recommendedName>
        <fullName evidence="9">tRNA modification GTPase MnmE</fullName>
        <ecNumber evidence="9">3.6.-.-</ecNumber>
    </recommendedName>
</protein>
<evidence type="ECO:0000256" key="8">
    <source>
        <dbReference type="ARBA" id="ARBA00023134"/>
    </source>
</evidence>
<feature type="binding site" evidence="9">
    <location>
        <begin position="350"/>
        <end position="353"/>
    </location>
    <ligand>
        <name>GTP</name>
        <dbReference type="ChEBI" id="CHEBI:37565"/>
    </ligand>
</feature>
<dbReference type="CDD" id="cd04164">
    <property type="entry name" value="trmE"/>
    <property type="match status" value="1"/>
</dbReference>
<dbReference type="EC" id="3.6.-.-" evidence="9"/>
<dbReference type="GO" id="GO:0005525">
    <property type="term" value="F:GTP binding"/>
    <property type="evidence" value="ECO:0007669"/>
    <property type="project" value="UniProtKB-UniRule"/>
</dbReference>
<feature type="binding site" evidence="9">
    <location>
        <position position="41"/>
    </location>
    <ligand>
        <name>(6S)-5-formyl-5,6,7,8-tetrahydrofolate</name>
        <dbReference type="ChEBI" id="CHEBI:57457"/>
    </ligand>
</feature>
<dbReference type="EMBL" id="FOIN01000046">
    <property type="protein sequence ID" value="SET80693.1"/>
    <property type="molecule type" value="Genomic_DNA"/>
</dbReference>
<dbReference type="FunFam" id="3.30.1360.120:FF:000003">
    <property type="entry name" value="tRNA modification GTPase MnmE"/>
    <property type="match status" value="1"/>
</dbReference>
<evidence type="ECO:0000256" key="10">
    <source>
        <dbReference type="RuleBase" id="RU003313"/>
    </source>
</evidence>
<proteinExistence type="inferred from homology"/>
<dbReference type="CDD" id="cd14858">
    <property type="entry name" value="TrmE_N"/>
    <property type="match status" value="1"/>
</dbReference>
<dbReference type="SUPFAM" id="SSF52540">
    <property type="entry name" value="P-loop containing nucleoside triphosphate hydrolases"/>
    <property type="match status" value="1"/>
</dbReference>
<dbReference type="GO" id="GO:0030488">
    <property type="term" value="P:tRNA methylation"/>
    <property type="evidence" value="ECO:0007669"/>
    <property type="project" value="TreeGrafter"/>
</dbReference>
<evidence type="ECO:0000256" key="6">
    <source>
        <dbReference type="ARBA" id="ARBA00022842"/>
    </source>
</evidence>
<dbReference type="PANTHER" id="PTHR42714:SF2">
    <property type="entry name" value="TRNA MODIFICATION GTPASE GTPBP3, MITOCHONDRIAL"/>
    <property type="match status" value="1"/>
</dbReference>
<dbReference type="Pfam" id="PF12631">
    <property type="entry name" value="MnmE_helical"/>
    <property type="match status" value="1"/>
</dbReference>
<dbReference type="InterPro" id="IPR025867">
    <property type="entry name" value="MnmE_helical"/>
</dbReference>
<dbReference type="Gene3D" id="3.40.50.300">
    <property type="entry name" value="P-loop containing nucleotide triphosphate hydrolases"/>
    <property type="match status" value="1"/>
</dbReference>
<comment type="subcellular location">
    <subcellularLocation>
        <location evidence="9">Cytoplasm</location>
    </subcellularLocation>
</comment>
<dbReference type="Proteomes" id="UP000198558">
    <property type="component" value="Unassembled WGS sequence"/>
</dbReference>
<feature type="binding site" evidence="9">
    <location>
        <begin position="246"/>
        <end position="251"/>
    </location>
    <ligand>
        <name>GTP</name>
        <dbReference type="ChEBI" id="CHEBI:37565"/>
    </ligand>
</feature>
<dbReference type="GO" id="GO:0005829">
    <property type="term" value="C:cytosol"/>
    <property type="evidence" value="ECO:0007669"/>
    <property type="project" value="TreeGrafter"/>
</dbReference>
<dbReference type="GO" id="GO:0042802">
    <property type="term" value="F:identical protein binding"/>
    <property type="evidence" value="ECO:0007669"/>
    <property type="project" value="UniProtKB-ARBA"/>
</dbReference>
<dbReference type="Pfam" id="PF01926">
    <property type="entry name" value="MMR_HSR1"/>
    <property type="match status" value="1"/>
</dbReference>
<feature type="binding site" evidence="9">
    <location>
        <begin position="290"/>
        <end position="293"/>
    </location>
    <ligand>
        <name>GTP</name>
        <dbReference type="ChEBI" id="CHEBI:37565"/>
    </ligand>
</feature>
<keyword evidence="9" id="KW-0963">Cytoplasm</keyword>
<comment type="cofactor">
    <cofactor evidence="9">
        <name>K(+)</name>
        <dbReference type="ChEBI" id="CHEBI:29103"/>
    </cofactor>
    <text evidence="9">Binds 1 potassium ion per subunit.</text>
</comment>
<dbReference type="Gene3D" id="3.30.1360.120">
    <property type="entry name" value="Probable tRNA modification gtpase trme, domain 1"/>
    <property type="match status" value="1"/>
</dbReference>
<evidence type="ECO:0000256" key="9">
    <source>
        <dbReference type="HAMAP-Rule" id="MF_00379"/>
    </source>
</evidence>
<dbReference type="InterPro" id="IPR031168">
    <property type="entry name" value="G_TrmE"/>
</dbReference>
<dbReference type="GO" id="GO:0046872">
    <property type="term" value="F:metal ion binding"/>
    <property type="evidence" value="ECO:0007669"/>
    <property type="project" value="UniProtKB-KW"/>
</dbReference>
<comment type="caution">
    <text evidence="9">Lacks conserved residue(s) required for the propagation of feature annotation.</text>
</comment>
<feature type="binding site" evidence="9">
    <location>
        <position position="250"/>
    </location>
    <ligand>
        <name>Mg(2+)</name>
        <dbReference type="ChEBI" id="CHEBI:18420"/>
    </ligand>
</feature>
<feature type="binding site" evidence="9">
    <location>
        <position position="100"/>
    </location>
    <ligand>
        <name>(6S)-5-formyl-5,6,7,8-tetrahydrofolate</name>
        <dbReference type="ChEBI" id="CHEBI:57457"/>
    </ligand>
</feature>
<comment type="subunit">
    <text evidence="9">Homodimer. Heterotetramer of two MnmE and two MnmG subunits.</text>
</comment>
<organism evidence="12 13">
    <name type="scientific">Thomasclavelia cocleata</name>
    <dbReference type="NCBI Taxonomy" id="69824"/>
    <lineage>
        <taxon>Bacteria</taxon>
        <taxon>Bacillati</taxon>
        <taxon>Bacillota</taxon>
        <taxon>Erysipelotrichia</taxon>
        <taxon>Erysipelotrichales</taxon>
        <taxon>Coprobacillaceae</taxon>
        <taxon>Thomasclavelia</taxon>
    </lineage>
</organism>
<keyword evidence="6 9" id="KW-0460">Magnesium</keyword>
<feature type="binding site" evidence="9">
    <location>
        <begin position="265"/>
        <end position="271"/>
    </location>
    <ligand>
        <name>GTP</name>
        <dbReference type="ChEBI" id="CHEBI:37565"/>
    </ligand>
</feature>
<keyword evidence="3 9" id="KW-0479">Metal-binding</keyword>
<reference evidence="13" key="1">
    <citation type="submission" date="2016-10" db="EMBL/GenBank/DDBJ databases">
        <authorList>
            <person name="Varghese N."/>
            <person name="Submissions S."/>
        </authorList>
    </citation>
    <scope>NUCLEOTIDE SEQUENCE [LARGE SCALE GENOMIC DNA]</scope>
    <source>
        <strain evidence="13">DSM 1551</strain>
    </source>
</reference>
<dbReference type="AlphaFoldDB" id="A0A1I0HAG7"/>
<evidence type="ECO:0000256" key="3">
    <source>
        <dbReference type="ARBA" id="ARBA00022723"/>
    </source>
</evidence>
<dbReference type="InterPro" id="IPR027266">
    <property type="entry name" value="TrmE/GcvT-like"/>
</dbReference>
<keyword evidence="8 9" id="KW-0342">GTP-binding</keyword>
<evidence type="ECO:0000256" key="4">
    <source>
        <dbReference type="ARBA" id="ARBA00022741"/>
    </source>
</evidence>